<keyword evidence="2" id="KW-1185">Reference proteome</keyword>
<organism evidence="1 2">
    <name type="scientific">Pseudomonas syringae pv. coryli</name>
    <dbReference type="NCBI Taxonomy" id="317659"/>
    <lineage>
        <taxon>Bacteria</taxon>
        <taxon>Pseudomonadati</taxon>
        <taxon>Pseudomonadota</taxon>
        <taxon>Gammaproteobacteria</taxon>
        <taxon>Pseudomonadales</taxon>
        <taxon>Pseudomonadaceae</taxon>
        <taxon>Pseudomonas</taxon>
    </lineage>
</organism>
<evidence type="ECO:0000313" key="1">
    <source>
        <dbReference type="EMBL" id="KPW91216.1"/>
    </source>
</evidence>
<proteinExistence type="predicted"/>
<comment type="caution">
    <text evidence="1">The sequence shown here is derived from an EMBL/GenBank/DDBJ whole genome shotgun (WGS) entry which is preliminary data.</text>
</comment>
<reference evidence="1 2" key="1">
    <citation type="submission" date="2015-09" db="EMBL/GenBank/DDBJ databases">
        <title>Genome announcement of multiple Pseudomonas syringae strains.</title>
        <authorList>
            <person name="Thakur S."/>
            <person name="Wang P.W."/>
            <person name="Gong Y."/>
            <person name="Weir B.S."/>
            <person name="Guttman D.S."/>
        </authorList>
    </citation>
    <scope>NUCLEOTIDE SEQUENCE [LARGE SCALE GENOMIC DNA]</scope>
    <source>
        <strain evidence="1 2">ICMP17001</strain>
    </source>
</reference>
<dbReference type="EMBL" id="LJQC01000897">
    <property type="protein sequence ID" value="KPW91216.1"/>
    <property type="molecule type" value="Genomic_DNA"/>
</dbReference>
<dbReference type="AlphaFoldDB" id="A0A0P9MHG1"/>
<accession>A0A0P9MHG1</accession>
<dbReference type="Proteomes" id="UP000051335">
    <property type="component" value="Unassembled WGS sequence"/>
</dbReference>
<protein>
    <submittedName>
        <fullName evidence="1">Uncharacterized protein</fullName>
    </submittedName>
</protein>
<name>A0A0P9MHG1_9PSED</name>
<evidence type="ECO:0000313" key="2">
    <source>
        <dbReference type="Proteomes" id="UP000051335"/>
    </source>
</evidence>
<sequence length="387" mass="41158">MDGAVADGRQRVFEKPGFIERVGVQLHLKVVFVGDFQAGVDHCRHGAPVLVNLQSQAAATQLPEQRFGLAGIAASQKAEVDRPGFGSLQHLADVPLPATIDADRDRPERTADQCGQTCRQRVIAELRGVEMHMHVDTAGGDDQALGIAYGRGDAADQLRVYAVHDLRVAGLANGHDLAVLDTDVAFDDADHRVDDQRVADQHIEGAVSAVMPGHQAHAVTQRLATAVQALIAGHRVVELDFGQQRGVAQAHGIASRGAVHGGVFLARHRCHASGSLEVLGAGTLQRCELAGRIVQVAIGQATEAVDVASSAKLHQLHFAQLAGFEAHRRACGNIQVHAEGTFTREIQRLVDLEKVIVTADLHRPVAGIDRAQGGGRAVAIEVDIAVR</sequence>
<gene>
    <name evidence="1" type="ORF">ALO75_05351</name>
</gene>